<evidence type="ECO:0000313" key="14">
    <source>
        <dbReference type="Proteomes" id="UP001234495"/>
    </source>
</evidence>
<comment type="subcellular location">
    <subcellularLocation>
        <location evidence="11">Cytoplasm</location>
    </subcellularLocation>
</comment>
<dbReference type="Proteomes" id="UP001234495">
    <property type="component" value="Unassembled WGS sequence"/>
</dbReference>
<dbReference type="InterPro" id="IPR004572">
    <property type="entry name" value="Protoporphyrinogen_oxidase"/>
</dbReference>
<gene>
    <name evidence="13" type="ORF">J2S19_001605</name>
</gene>
<dbReference type="InterPro" id="IPR002937">
    <property type="entry name" value="Amino_oxidase"/>
</dbReference>
<dbReference type="PANTHER" id="PTHR42923">
    <property type="entry name" value="PROTOPORPHYRINOGEN OXIDASE"/>
    <property type="match status" value="1"/>
</dbReference>
<comment type="similarity">
    <text evidence="4 11">Belongs to the protoporphyrinogen/coproporphyrinogen oxidase family. Coproporphyrinogen III oxidase subfamily.</text>
</comment>
<keyword evidence="8 11" id="KW-0274">FAD</keyword>
<evidence type="ECO:0000256" key="2">
    <source>
        <dbReference type="ARBA" id="ARBA00001974"/>
    </source>
</evidence>
<dbReference type="Gene3D" id="3.90.660.20">
    <property type="entry name" value="Protoporphyrinogen oxidase, mitochondrial, domain 2"/>
    <property type="match status" value="1"/>
</dbReference>
<dbReference type="NCBIfam" id="TIGR00562">
    <property type="entry name" value="proto_IX_ox"/>
    <property type="match status" value="1"/>
</dbReference>
<dbReference type="GO" id="GO:0004729">
    <property type="term" value="F:oxygen-dependent protoporphyrinogen oxidase activity"/>
    <property type="evidence" value="ECO:0007669"/>
    <property type="project" value="UniProtKB-EC"/>
</dbReference>
<evidence type="ECO:0000256" key="6">
    <source>
        <dbReference type="ARBA" id="ARBA00019046"/>
    </source>
</evidence>
<dbReference type="EMBL" id="JAUSUD010000005">
    <property type="protein sequence ID" value="MDQ0230351.1"/>
    <property type="molecule type" value="Genomic_DNA"/>
</dbReference>
<keyword evidence="10 11" id="KW-0350">Heme biosynthesis</keyword>
<comment type="function">
    <text evidence="11">Involved in coproporphyrin-dependent heme b biosynthesis. Catalyzes the oxidation of coproporphyrinogen III to coproporphyrin III.</text>
</comment>
<dbReference type="RefSeq" id="WP_307339491.1">
    <property type="nucleotide sequence ID" value="NZ_JAUSUD010000005.1"/>
</dbReference>
<feature type="domain" description="Amine oxidase" evidence="12">
    <location>
        <begin position="11"/>
        <end position="457"/>
    </location>
</feature>
<evidence type="ECO:0000256" key="3">
    <source>
        <dbReference type="ARBA" id="ARBA00004744"/>
    </source>
</evidence>
<name>A0ABT9ZDK3_9BACI</name>
<dbReference type="InterPro" id="IPR036188">
    <property type="entry name" value="FAD/NAD-bd_sf"/>
</dbReference>
<keyword evidence="9 11" id="KW-0560">Oxidoreductase</keyword>
<dbReference type="SUPFAM" id="SSF51905">
    <property type="entry name" value="FAD/NAD(P)-binding domain"/>
    <property type="match status" value="1"/>
</dbReference>
<comment type="caution">
    <text evidence="13">The sequence shown here is derived from an EMBL/GenBank/DDBJ whole genome shotgun (WGS) entry which is preliminary data.</text>
</comment>
<evidence type="ECO:0000313" key="13">
    <source>
        <dbReference type="EMBL" id="MDQ0230351.1"/>
    </source>
</evidence>
<proteinExistence type="inferred from homology"/>
<dbReference type="PANTHER" id="PTHR42923:SF3">
    <property type="entry name" value="PROTOPORPHYRINOGEN OXIDASE"/>
    <property type="match status" value="1"/>
</dbReference>
<comment type="catalytic activity">
    <reaction evidence="1">
        <text>coproporphyrinogen III + 3 O2 = coproporphyrin III + 3 H2O2</text>
        <dbReference type="Rhea" id="RHEA:43436"/>
        <dbReference type="ChEBI" id="CHEBI:15379"/>
        <dbReference type="ChEBI" id="CHEBI:16240"/>
        <dbReference type="ChEBI" id="CHEBI:57309"/>
        <dbReference type="ChEBI" id="CHEBI:131725"/>
        <dbReference type="EC" id="1.3.3.15"/>
    </reaction>
    <physiologicalReaction direction="left-to-right" evidence="1">
        <dbReference type="Rhea" id="RHEA:43437"/>
    </physiologicalReaction>
</comment>
<dbReference type="Gene3D" id="1.10.3110.10">
    <property type="entry name" value="protoporphyrinogen ix oxidase, domain 3"/>
    <property type="match status" value="1"/>
</dbReference>
<comment type="pathway">
    <text evidence="3 11">Porphyrin-containing compound metabolism; protoheme biosynthesis.</text>
</comment>
<evidence type="ECO:0000256" key="11">
    <source>
        <dbReference type="RuleBase" id="RU364052"/>
    </source>
</evidence>
<dbReference type="Pfam" id="PF01593">
    <property type="entry name" value="Amino_oxidase"/>
    <property type="match status" value="1"/>
</dbReference>
<reference evidence="13 14" key="1">
    <citation type="submission" date="2023-07" db="EMBL/GenBank/DDBJ databases">
        <title>Genomic Encyclopedia of Type Strains, Phase IV (KMG-IV): sequencing the most valuable type-strain genomes for metagenomic binning, comparative biology and taxonomic classification.</title>
        <authorList>
            <person name="Goeker M."/>
        </authorList>
    </citation>
    <scope>NUCLEOTIDE SEQUENCE [LARGE SCALE GENOMIC DNA]</scope>
    <source>
        <strain evidence="13 14">DSM 29005</strain>
    </source>
</reference>
<evidence type="ECO:0000256" key="8">
    <source>
        <dbReference type="ARBA" id="ARBA00022827"/>
    </source>
</evidence>
<comment type="cofactor">
    <cofactor evidence="2 11">
        <name>FAD</name>
        <dbReference type="ChEBI" id="CHEBI:57692"/>
    </cofactor>
</comment>
<evidence type="ECO:0000259" key="12">
    <source>
        <dbReference type="Pfam" id="PF01593"/>
    </source>
</evidence>
<evidence type="ECO:0000256" key="9">
    <source>
        <dbReference type="ARBA" id="ARBA00023002"/>
    </source>
</evidence>
<evidence type="ECO:0000256" key="4">
    <source>
        <dbReference type="ARBA" id="ARBA00008310"/>
    </source>
</evidence>
<accession>A0ABT9ZDK3</accession>
<keyword evidence="7 11" id="KW-0285">Flavoprotein</keyword>
<dbReference type="InterPro" id="IPR050464">
    <property type="entry name" value="Zeta_carotene_desat/Oxidored"/>
</dbReference>
<evidence type="ECO:0000256" key="5">
    <source>
        <dbReference type="ARBA" id="ARBA00012402"/>
    </source>
</evidence>
<organism evidence="13 14">
    <name type="scientific">Metabacillus malikii</name>
    <dbReference type="NCBI Taxonomy" id="1504265"/>
    <lineage>
        <taxon>Bacteria</taxon>
        <taxon>Bacillati</taxon>
        <taxon>Bacillota</taxon>
        <taxon>Bacilli</taxon>
        <taxon>Bacillales</taxon>
        <taxon>Bacillaceae</taxon>
        <taxon>Metabacillus</taxon>
    </lineage>
</organism>
<keyword evidence="14" id="KW-1185">Reference proteome</keyword>
<dbReference type="Gene3D" id="3.50.50.60">
    <property type="entry name" value="FAD/NAD(P)-binding domain"/>
    <property type="match status" value="1"/>
</dbReference>
<dbReference type="EC" id="1.3.3.15" evidence="5 11"/>
<protein>
    <recommendedName>
        <fullName evidence="6 11">Coproporphyrinogen III oxidase</fullName>
        <ecNumber evidence="5 11">1.3.3.15</ecNumber>
    </recommendedName>
</protein>
<keyword evidence="11" id="KW-0963">Cytoplasm</keyword>
<dbReference type="SUPFAM" id="SSF54373">
    <property type="entry name" value="FAD-linked reductases, C-terminal domain"/>
    <property type="match status" value="1"/>
</dbReference>
<evidence type="ECO:0000256" key="1">
    <source>
        <dbReference type="ARBA" id="ARBA00001755"/>
    </source>
</evidence>
<evidence type="ECO:0000256" key="10">
    <source>
        <dbReference type="ARBA" id="ARBA00023133"/>
    </source>
</evidence>
<evidence type="ECO:0000256" key="7">
    <source>
        <dbReference type="ARBA" id="ARBA00022630"/>
    </source>
</evidence>
<sequence length="460" mass="52114">MKTILVIGGGITGLSTMYELQKWKQKHNANIKLILVEATEQLGGKIQTEKKEDFIIEAGADSIVTRKLKSGLLDELGLHDEVIYNDTGRSYIYIDGDVKPIPADSVFGIPTSIESLTESTLVSTEGKDAALKDLYTKNEHFQESDSIGEFLEYFLGKELVEKQIGPVMSGVYSGSLYDLTISATLPYLIEYKNKYGSIIKGFEANQEKFQSSGEKKFISFKNGLDSLIYAIEKRLEDVEIKKNWPVERIHKEDNYYRVISATGNELISDYVVLSLPHEQTNHILNDKALNEDFAKFKTSSLISVYLAYDIPDHILPKEGTGFITANNEELYCNACTWTSRKWSHTSKKHNLLVRFFYKSSHPFFSTLQSMNEKQLLEIALRDMELALNITTHPVEHLITKWTNQMPAYQITHPKTIRNIENKLNLNYPGIYIAGCSYYGVGIADCINNGIDTAQRIISRL</sequence>